<dbReference type="PANTHER" id="PTHR30537">
    <property type="entry name" value="HTH-TYPE TRANSCRIPTIONAL REGULATOR"/>
    <property type="match status" value="1"/>
</dbReference>
<dbReference type="PROSITE" id="PS50931">
    <property type="entry name" value="HTH_LYSR"/>
    <property type="match status" value="1"/>
</dbReference>
<dbReference type="InterPro" id="IPR005119">
    <property type="entry name" value="LysR_subst-bd"/>
</dbReference>
<evidence type="ECO:0000256" key="4">
    <source>
        <dbReference type="ARBA" id="ARBA00023163"/>
    </source>
</evidence>
<evidence type="ECO:0000256" key="1">
    <source>
        <dbReference type="ARBA" id="ARBA00009437"/>
    </source>
</evidence>
<dbReference type="SUPFAM" id="SSF46785">
    <property type="entry name" value="Winged helix' DNA-binding domain"/>
    <property type="match status" value="1"/>
</dbReference>
<gene>
    <name evidence="6" type="ORF">BG61_10690</name>
</gene>
<keyword evidence="4" id="KW-0804">Transcription</keyword>
<organism evidence="6 7">
    <name type="scientific">Caballeronia glathei</name>
    <dbReference type="NCBI Taxonomy" id="60547"/>
    <lineage>
        <taxon>Bacteria</taxon>
        <taxon>Pseudomonadati</taxon>
        <taxon>Pseudomonadota</taxon>
        <taxon>Betaproteobacteria</taxon>
        <taxon>Burkholderiales</taxon>
        <taxon>Burkholderiaceae</taxon>
        <taxon>Caballeronia</taxon>
    </lineage>
</organism>
<evidence type="ECO:0000256" key="2">
    <source>
        <dbReference type="ARBA" id="ARBA00023015"/>
    </source>
</evidence>
<dbReference type="Pfam" id="PF00126">
    <property type="entry name" value="HTH_1"/>
    <property type="match status" value="1"/>
</dbReference>
<comment type="caution">
    <text evidence="6">The sequence shown here is derived from an EMBL/GenBank/DDBJ whole genome shotgun (WGS) entry which is preliminary data.</text>
</comment>
<dbReference type="CDD" id="cd08422">
    <property type="entry name" value="PBP2_CrgA_like"/>
    <property type="match status" value="1"/>
</dbReference>
<evidence type="ECO:0000256" key="3">
    <source>
        <dbReference type="ARBA" id="ARBA00023125"/>
    </source>
</evidence>
<evidence type="ECO:0000313" key="6">
    <source>
        <dbReference type="EMBL" id="KDR42314.1"/>
    </source>
</evidence>
<accession>A0A069PR16</accession>
<dbReference type="InterPro" id="IPR000847">
    <property type="entry name" value="LysR_HTH_N"/>
</dbReference>
<protein>
    <submittedName>
        <fullName evidence="6">Transcriptional regulator</fullName>
    </submittedName>
</protein>
<dbReference type="RefSeq" id="WP_035932931.1">
    <property type="nucleotide sequence ID" value="NZ_CADFFX010000004.1"/>
</dbReference>
<dbReference type="AlphaFoldDB" id="A0A069PR16"/>
<comment type="similarity">
    <text evidence="1">Belongs to the LysR transcriptional regulatory family.</text>
</comment>
<feature type="domain" description="HTH lysR-type" evidence="5">
    <location>
        <begin position="1"/>
        <end position="59"/>
    </location>
</feature>
<proteinExistence type="inferred from homology"/>
<reference evidence="6 7" key="1">
    <citation type="submission" date="2014-03" db="EMBL/GenBank/DDBJ databases">
        <title>Draft Genome Sequences of Four Burkholderia Strains.</title>
        <authorList>
            <person name="Liu X.Y."/>
            <person name="Li C.X."/>
            <person name="Xu J.H."/>
        </authorList>
    </citation>
    <scope>NUCLEOTIDE SEQUENCE [LARGE SCALE GENOMIC DNA]</scope>
    <source>
        <strain evidence="6 7">DSM 50014</strain>
    </source>
</reference>
<dbReference type="EMBL" id="JFHC01000018">
    <property type="protein sequence ID" value="KDR42314.1"/>
    <property type="molecule type" value="Genomic_DNA"/>
</dbReference>
<dbReference type="SUPFAM" id="SSF53850">
    <property type="entry name" value="Periplasmic binding protein-like II"/>
    <property type="match status" value="1"/>
</dbReference>
<keyword evidence="3" id="KW-0238">DNA-binding</keyword>
<keyword evidence="7" id="KW-1185">Reference proteome</keyword>
<dbReference type="Gene3D" id="3.40.190.290">
    <property type="match status" value="1"/>
</dbReference>
<name>A0A069PR16_9BURK</name>
<dbReference type="Proteomes" id="UP000027466">
    <property type="component" value="Unassembled WGS sequence"/>
</dbReference>
<evidence type="ECO:0000259" key="5">
    <source>
        <dbReference type="PROSITE" id="PS50931"/>
    </source>
</evidence>
<dbReference type="InterPro" id="IPR036390">
    <property type="entry name" value="WH_DNA-bd_sf"/>
</dbReference>
<dbReference type="GO" id="GO:0003700">
    <property type="term" value="F:DNA-binding transcription factor activity"/>
    <property type="evidence" value="ECO:0007669"/>
    <property type="project" value="InterPro"/>
</dbReference>
<evidence type="ECO:0000313" key="7">
    <source>
        <dbReference type="Proteomes" id="UP000027466"/>
    </source>
</evidence>
<dbReference type="PRINTS" id="PR00039">
    <property type="entry name" value="HTHLYSR"/>
</dbReference>
<dbReference type="InterPro" id="IPR036388">
    <property type="entry name" value="WH-like_DNA-bd_sf"/>
</dbReference>
<keyword evidence="2" id="KW-0805">Transcription regulation</keyword>
<dbReference type="FunFam" id="1.10.10.10:FF:000001">
    <property type="entry name" value="LysR family transcriptional regulator"/>
    <property type="match status" value="1"/>
</dbReference>
<sequence>MDRLSAMETFVSVIEAGSFSGGARRLNVGQPAVSKSIAQLEERLGVRLLLRSTRGLTPTEAGQQFYERARRAIEEADEAELAARGAGASLSGRLRVCAAVTFARLHVVPLMKHFLAAHPELTIDVVLDDRNIDLLEAGVDVALRMGELGDSSMTARKIAQSDRFVVGTPAYFRQAGIPATPAELARHQAIVYERSGGGSAWSFRRDSTEVAVAVSGRMRVTAAEGVRAAVLADMGVAVASQWMFAPELASGAVVTVLTDWALPPVDLWAVYPTGRMASAKARAFVAFVEAALAPAASPAAGDGIG</sequence>
<dbReference type="STRING" id="60547.GCA_000751215_03179"/>
<dbReference type="GO" id="GO:0003677">
    <property type="term" value="F:DNA binding"/>
    <property type="evidence" value="ECO:0007669"/>
    <property type="project" value="UniProtKB-KW"/>
</dbReference>
<dbReference type="Gene3D" id="1.10.10.10">
    <property type="entry name" value="Winged helix-like DNA-binding domain superfamily/Winged helix DNA-binding domain"/>
    <property type="match status" value="1"/>
</dbReference>
<dbReference type="PANTHER" id="PTHR30537:SF80">
    <property type="entry name" value="TRANSCRIPTIONAL REGULATOR"/>
    <property type="match status" value="1"/>
</dbReference>
<dbReference type="InterPro" id="IPR058163">
    <property type="entry name" value="LysR-type_TF_proteobact-type"/>
</dbReference>
<dbReference type="Pfam" id="PF03466">
    <property type="entry name" value="LysR_substrate"/>
    <property type="match status" value="1"/>
</dbReference>